<dbReference type="AlphaFoldDB" id="A0AAD5S3B5"/>
<dbReference type="EMBL" id="JADGJD010002124">
    <property type="protein sequence ID" value="KAJ3034741.1"/>
    <property type="molecule type" value="Genomic_DNA"/>
</dbReference>
<keyword evidence="1" id="KW-0479">Metal-binding</keyword>
<dbReference type="Proteomes" id="UP001212841">
    <property type="component" value="Unassembled WGS sequence"/>
</dbReference>
<keyword evidence="2" id="KW-0677">Repeat</keyword>
<evidence type="ECO:0000256" key="4">
    <source>
        <dbReference type="ARBA" id="ARBA00022833"/>
    </source>
</evidence>
<dbReference type="InterPro" id="IPR036236">
    <property type="entry name" value="Znf_C2H2_sf"/>
</dbReference>
<sequence>MDGGALLMAGDESAGIVTGGNSRDDRPYKCKVTGCYKAYKNPGGLKYHMQHGHCEDTGDPEMNNIIHKPYQCTVPECGKRYKNLNGLKYHIEHAHISLLGPC</sequence>
<name>A0AAD5S3B5_9FUNG</name>
<keyword evidence="3 5" id="KW-0863">Zinc-finger</keyword>
<feature type="domain" description="C2H2-type" evidence="6">
    <location>
        <begin position="70"/>
        <end position="95"/>
    </location>
</feature>
<evidence type="ECO:0000313" key="7">
    <source>
        <dbReference type="EMBL" id="KAJ3034741.1"/>
    </source>
</evidence>
<protein>
    <recommendedName>
        <fullName evidence="6">C2H2-type domain-containing protein</fullName>
    </recommendedName>
</protein>
<dbReference type="SUPFAM" id="SSF57667">
    <property type="entry name" value="beta-beta-alpha zinc fingers"/>
    <property type="match status" value="2"/>
</dbReference>
<evidence type="ECO:0000259" key="6">
    <source>
        <dbReference type="PROSITE" id="PS50157"/>
    </source>
</evidence>
<keyword evidence="4" id="KW-0862">Zinc</keyword>
<evidence type="ECO:0000256" key="2">
    <source>
        <dbReference type="ARBA" id="ARBA00022737"/>
    </source>
</evidence>
<dbReference type="PROSITE" id="PS50157">
    <property type="entry name" value="ZINC_FINGER_C2H2_2"/>
    <property type="match status" value="2"/>
</dbReference>
<organism evidence="7 8">
    <name type="scientific">Rhizophlyctis rosea</name>
    <dbReference type="NCBI Taxonomy" id="64517"/>
    <lineage>
        <taxon>Eukaryota</taxon>
        <taxon>Fungi</taxon>
        <taxon>Fungi incertae sedis</taxon>
        <taxon>Chytridiomycota</taxon>
        <taxon>Chytridiomycota incertae sedis</taxon>
        <taxon>Chytridiomycetes</taxon>
        <taxon>Rhizophlyctidales</taxon>
        <taxon>Rhizophlyctidaceae</taxon>
        <taxon>Rhizophlyctis</taxon>
    </lineage>
</organism>
<dbReference type="PROSITE" id="PS00028">
    <property type="entry name" value="ZINC_FINGER_C2H2_1"/>
    <property type="match status" value="2"/>
</dbReference>
<comment type="caution">
    <text evidence="7">The sequence shown here is derived from an EMBL/GenBank/DDBJ whole genome shotgun (WGS) entry which is preliminary data.</text>
</comment>
<dbReference type="PANTHER" id="PTHR23057">
    <property type="entry name" value="JUXTAPOSED WITH ANOTHER ZINC FINGER PROTEIN 1"/>
    <property type="match status" value="1"/>
</dbReference>
<evidence type="ECO:0000256" key="1">
    <source>
        <dbReference type="ARBA" id="ARBA00022723"/>
    </source>
</evidence>
<evidence type="ECO:0000313" key="8">
    <source>
        <dbReference type="Proteomes" id="UP001212841"/>
    </source>
</evidence>
<proteinExistence type="predicted"/>
<feature type="domain" description="C2H2-type" evidence="6">
    <location>
        <begin position="28"/>
        <end position="58"/>
    </location>
</feature>
<evidence type="ECO:0000256" key="3">
    <source>
        <dbReference type="ARBA" id="ARBA00022771"/>
    </source>
</evidence>
<dbReference type="Gene3D" id="3.30.160.60">
    <property type="entry name" value="Classic Zinc Finger"/>
    <property type="match status" value="2"/>
</dbReference>
<accession>A0AAD5S3B5</accession>
<dbReference type="SMART" id="SM00355">
    <property type="entry name" value="ZnF_C2H2"/>
    <property type="match status" value="2"/>
</dbReference>
<gene>
    <name evidence="7" type="ORF">HK097_004409</name>
</gene>
<dbReference type="InterPro" id="IPR051580">
    <property type="entry name" value="ZnF-Chromatin_assoc"/>
</dbReference>
<dbReference type="Pfam" id="PF00096">
    <property type="entry name" value="zf-C2H2"/>
    <property type="match status" value="2"/>
</dbReference>
<keyword evidence="8" id="KW-1185">Reference proteome</keyword>
<dbReference type="GO" id="GO:0005634">
    <property type="term" value="C:nucleus"/>
    <property type="evidence" value="ECO:0007669"/>
    <property type="project" value="TreeGrafter"/>
</dbReference>
<dbReference type="PANTHER" id="PTHR23057:SF0">
    <property type="entry name" value="JUXTAPOSED WITH ANOTHER ZINC FINGER PROTEIN 1"/>
    <property type="match status" value="1"/>
</dbReference>
<evidence type="ECO:0000256" key="5">
    <source>
        <dbReference type="PROSITE-ProRule" id="PRU00042"/>
    </source>
</evidence>
<dbReference type="GO" id="GO:0008270">
    <property type="term" value="F:zinc ion binding"/>
    <property type="evidence" value="ECO:0007669"/>
    <property type="project" value="UniProtKB-KW"/>
</dbReference>
<reference evidence="7" key="1">
    <citation type="submission" date="2020-05" db="EMBL/GenBank/DDBJ databases">
        <title>Phylogenomic resolution of chytrid fungi.</title>
        <authorList>
            <person name="Stajich J.E."/>
            <person name="Amses K."/>
            <person name="Simmons R."/>
            <person name="Seto K."/>
            <person name="Myers J."/>
            <person name="Bonds A."/>
            <person name="Quandt C.A."/>
            <person name="Barry K."/>
            <person name="Liu P."/>
            <person name="Grigoriev I."/>
            <person name="Longcore J.E."/>
            <person name="James T.Y."/>
        </authorList>
    </citation>
    <scope>NUCLEOTIDE SEQUENCE</scope>
    <source>
        <strain evidence="7">JEL0318</strain>
    </source>
</reference>
<dbReference type="InterPro" id="IPR013087">
    <property type="entry name" value="Znf_C2H2_type"/>
</dbReference>